<evidence type="ECO:0000313" key="15">
    <source>
        <dbReference type="RefSeq" id="XP_021282400.1"/>
    </source>
</evidence>
<dbReference type="SUPFAM" id="SSF56112">
    <property type="entry name" value="Protein kinase-like (PK-like)"/>
    <property type="match status" value="1"/>
</dbReference>
<keyword evidence="6 11" id="KW-0547">Nucleotide-binding</keyword>
<feature type="compositionally biased region" description="Polar residues" evidence="12">
    <location>
        <begin position="586"/>
        <end position="601"/>
    </location>
</feature>
<feature type="compositionally biased region" description="Polar residues" evidence="12">
    <location>
        <begin position="705"/>
        <end position="716"/>
    </location>
</feature>
<dbReference type="GO" id="GO:0005524">
    <property type="term" value="F:ATP binding"/>
    <property type="evidence" value="ECO:0007669"/>
    <property type="project" value="UniProtKB-UniRule"/>
</dbReference>
<reference evidence="15" key="1">
    <citation type="submission" date="2025-08" db="UniProtKB">
        <authorList>
            <consortium name="RefSeq"/>
        </authorList>
    </citation>
    <scope>IDENTIFICATION</scope>
    <source>
        <tissue evidence="15">Leaf</tissue>
    </source>
</reference>
<feature type="compositionally biased region" description="Low complexity" evidence="12">
    <location>
        <begin position="489"/>
        <end position="504"/>
    </location>
</feature>
<dbReference type="InterPro" id="IPR017441">
    <property type="entry name" value="Protein_kinase_ATP_BS"/>
</dbReference>
<dbReference type="SMART" id="SM00220">
    <property type="entry name" value="S_TKc"/>
    <property type="match status" value="1"/>
</dbReference>
<dbReference type="PANTHER" id="PTHR47985">
    <property type="entry name" value="OS07G0668900 PROTEIN"/>
    <property type="match status" value="1"/>
</dbReference>
<evidence type="ECO:0000256" key="1">
    <source>
        <dbReference type="ARBA" id="ARBA00004193"/>
    </source>
</evidence>
<protein>
    <submittedName>
        <fullName evidence="15">Receptor-like kinase LIP2</fullName>
    </submittedName>
</protein>
<dbReference type="InterPro" id="IPR000719">
    <property type="entry name" value="Prot_kinase_dom"/>
</dbReference>
<evidence type="ECO:0000313" key="14">
    <source>
        <dbReference type="Proteomes" id="UP000504621"/>
    </source>
</evidence>
<dbReference type="PANTHER" id="PTHR47985:SF32">
    <property type="entry name" value="RECEPTOR-LIKE KINASE LIP2"/>
    <property type="match status" value="1"/>
</dbReference>
<feature type="compositionally biased region" description="Low complexity" evidence="12">
    <location>
        <begin position="412"/>
        <end position="421"/>
    </location>
</feature>
<dbReference type="GO" id="GO:0004674">
    <property type="term" value="F:protein serine/threonine kinase activity"/>
    <property type="evidence" value="ECO:0007669"/>
    <property type="project" value="UniProtKB-KW"/>
</dbReference>
<evidence type="ECO:0000256" key="6">
    <source>
        <dbReference type="ARBA" id="ARBA00022741"/>
    </source>
</evidence>
<evidence type="ECO:0000256" key="8">
    <source>
        <dbReference type="ARBA" id="ARBA00022840"/>
    </source>
</evidence>
<evidence type="ECO:0000256" key="11">
    <source>
        <dbReference type="PROSITE-ProRule" id="PRU10141"/>
    </source>
</evidence>
<dbReference type="AlphaFoldDB" id="A0A6J1A6D1"/>
<dbReference type="RefSeq" id="XP_021282400.1">
    <property type="nucleotide sequence ID" value="XM_021426725.1"/>
</dbReference>
<feature type="compositionally biased region" description="Basic and acidic residues" evidence="12">
    <location>
        <begin position="12"/>
        <end position="25"/>
    </location>
</feature>
<evidence type="ECO:0000256" key="9">
    <source>
        <dbReference type="ARBA" id="ARBA00023136"/>
    </source>
</evidence>
<feature type="compositionally biased region" description="Low complexity" evidence="12">
    <location>
        <begin position="543"/>
        <end position="559"/>
    </location>
</feature>
<keyword evidence="8 11" id="KW-0067">ATP-binding</keyword>
<comment type="similarity">
    <text evidence="2">Belongs to the protein kinase superfamily. Ser/Thr protein kinase family.</text>
</comment>
<feature type="domain" description="Protein kinase" evidence="13">
    <location>
        <begin position="65"/>
        <end position="342"/>
    </location>
</feature>
<keyword evidence="7" id="KW-0418">Kinase</keyword>
<keyword evidence="4" id="KW-0723">Serine/threonine-protein kinase</keyword>
<dbReference type="GeneID" id="110415165"/>
<proteinExistence type="inferred from homology"/>
<evidence type="ECO:0000256" key="3">
    <source>
        <dbReference type="ARBA" id="ARBA00022475"/>
    </source>
</evidence>
<feature type="binding site" evidence="11">
    <location>
        <position position="94"/>
    </location>
    <ligand>
        <name>ATP</name>
        <dbReference type="ChEBI" id="CHEBI:30616"/>
    </ligand>
</feature>
<gene>
    <name evidence="15" type="primary">LOC110415165</name>
</gene>
<feature type="compositionally biased region" description="Basic and acidic residues" evidence="12">
    <location>
        <begin position="609"/>
        <end position="629"/>
    </location>
</feature>
<dbReference type="GO" id="GO:0090404">
    <property type="term" value="C:pollen tube tip"/>
    <property type="evidence" value="ECO:0007669"/>
    <property type="project" value="UniProtKB-ARBA"/>
</dbReference>
<dbReference type="PROSITE" id="PS00108">
    <property type="entry name" value="PROTEIN_KINASE_ST"/>
    <property type="match status" value="1"/>
</dbReference>
<evidence type="ECO:0000256" key="7">
    <source>
        <dbReference type="ARBA" id="ARBA00022777"/>
    </source>
</evidence>
<keyword evidence="14" id="KW-1185">Reference proteome</keyword>
<evidence type="ECO:0000256" key="2">
    <source>
        <dbReference type="ARBA" id="ARBA00008684"/>
    </source>
</evidence>
<feature type="compositionally biased region" description="Basic and acidic residues" evidence="12">
    <location>
        <begin position="475"/>
        <end position="488"/>
    </location>
</feature>
<keyword evidence="5" id="KW-0808">Transferase</keyword>
<dbReference type="FunFam" id="3.30.200.20:FF:000266">
    <property type="entry name" value="probable serine/threonine-protein kinase RLCKVII"/>
    <property type="match status" value="1"/>
</dbReference>
<evidence type="ECO:0000259" key="13">
    <source>
        <dbReference type="PROSITE" id="PS50011"/>
    </source>
</evidence>
<keyword evidence="10" id="KW-0449">Lipoprotein</keyword>
<keyword evidence="9" id="KW-0472">Membrane</keyword>
<dbReference type="Gene3D" id="3.30.200.20">
    <property type="entry name" value="Phosphorylase Kinase, domain 1"/>
    <property type="match status" value="1"/>
</dbReference>
<evidence type="ECO:0000256" key="10">
    <source>
        <dbReference type="ARBA" id="ARBA00023288"/>
    </source>
</evidence>
<evidence type="ECO:0000256" key="12">
    <source>
        <dbReference type="SAM" id="MobiDB-lite"/>
    </source>
</evidence>
<feature type="compositionally biased region" description="Low complexity" evidence="12">
    <location>
        <begin position="454"/>
        <end position="471"/>
    </location>
</feature>
<feature type="compositionally biased region" description="Basic and acidic residues" evidence="12">
    <location>
        <begin position="432"/>
        <end position="453"/>
    </location>
</feature>
<dbReference type="InterPro" id="IPR008271">
    <property type="entry name" value="Ser/Thr_kinase_AS"/>
</dbReference>
<dbReference type="PROSITE" id="PS00107">
    <property type="entry name" value="PROTEIN_KINASE_ATP"/>
    <property type="match status" value="1"/>
</dbReference>
<dbReference type="OrthoDB" id="4062651at2759"/>
<dbReference type="PROSITE" id="PS50011">
    <property type="entry name" value="PROTEIN_KINASE_DOM"/>
    <property type="match status" value="1"/>
</dbReference>
<dbReference type="FunFam" id="1.10.510.10:FF:000032">
    <property type="entry name" value="Serine/threonine-protein kinase PBS1"/>
    <property type="match status" value="1"/>
</dbReference>
<feature type="compositionally biased region" description="Basic and acidic residues" evidence="12">
    <location>
        <begin position="396"/>
        <end position="409"/>
    </location>
</feature>
<dbReference type="GO" id="GO:0010183">
    <property type="term" value="P:pollen tube guidance"/>
    <property type="evidence" value="ECO:0007669"/>
    <property type="project" value="UniProtKB-ARBA"/>
</dbReference>
<dbReference type="GO" id="GO:0005886">
    <property type="term" value="C:plasma membrane"/>
    <property type="evidence" value="ECO:0007669"/>
    <property type="project" value="UniProtKB-SubCell"/>
</dbReference>
<feature type="compositionally biased region" description="Basic and acidic residues" evidence="12">
    <location>
        <begin position="560"/>
        <end position="570"/>
    </location>
</feature>
<dbReference type="Proteomes" id="UP000504621">
    <property type="component" value="Unplaced"/>
</dbReference>
<feature type="region of interest" description="Disordered" evidence="12">
    <location>
        <begin position="1"/>
        <end position="30"/>
    </location>
</feature>
<comment type="subcellular location">
    <subcellularLocation>
        <location evidence="1">Cell membrane</location>
        <topology evidence="1">Lipid-anchor</topology>
    </subcellularLocation>
</comment>
<feature type="region of interest" description="Disordered" evidence="12">
    <location>
        <begin position="379"/>
        <end position="765"/>
    </location>
</feature>
<keyword evidence="3" id="KW-1003">Cell membrane</keyword>
<feature type="compositionally biased region" description="Low complexity" evidence="12">
    <location>
        <begin position="688"/>
        <end position="697"/>
    </location>
</feature>
<accession>A0A6J1A6D1</accession>
<evidence type="ECO:0000256" key="5">
    <source>
        <dbReference type="ARBA" id="ARBA00022679"/>
    </source>
</evidence>
<evidence type="ECO:0000256" key="4">
    <source>
        <dbReference type="ARBA" id="ARBA00022527"/>
    </source>
</evidence>
<dbReference type="Pfam" id="PF00069">
    <property type="entry name" value="Pkinase"/>
    <property type="match status" value="1"/>
</dbReference>
<organism evidence="14 15">
    <name type="scientific">Herrania umbratica</name>
    <dbReference type="NCBI Taxonomy" id="108875"/>
    <lineage>
        <taxon>Eukaryota</taxon>
        <taxon>Viridiplantae</taxon>
        <taxon>Streptophyta</taxon>
        <taxon>Embryophyta</taxon>
        <taxon>Tracheophyta</taxon>
        <taxon>Spermatophyta</taxon>
        <taxon>Magnoliopsida</taxon>
        <taxon>eudicotyledons</taxon>
        <taxon>Gunneridae</taxon>
        <taxon>Pentapetalae</taxon>
        <taxon>rosids</taxon>
        <taxon>malvids</taxon>
        <taxon>Malvales</taxon>
        <taxon>Malvaceae</taxon>
        <taxon>Byttnerioideae</taxon>
        <taxon>Herrania</taxon>
    </lineage>
</organism>
<name>A0A6J1A6D1_9ROSI</name>
<dbReference type="InterPro" id="IPR011009">
    <property type="entry name" value="Kinase-like_dom_sf"/>
</dbReference>
<feature type="compositionally biased region" description="Low complexity" evidence="12">
    <location>
        <begin position="741"/>
        <end position="753"/>
    </location>
</feature>
<dbReference type="CDD" id="cd14066">
    <property type="entry name" value="STKc_IRAK"/>
    <property type="match status" value="1"/>
</dbReference>
<sequence>MNCFPCFSSQRSKKETGKKEHDSPHDALVQSRVPENMEASNQVESGNIPVQTFNFRELAAATRNFRQECLLGEGGFGRVYRGTLQATGQVVAVKQLDRNAMQGSNEFLVEVAKLSLLRHPNLVNLIGYCADGDQRLLVYEFMPGGCVESHLLDIKPGKKPLDWITRMKIAYGAAQGLEYLHDKANPPVIYRDLKSSNVLLDEEFNPKLSDIGLAKLGPSADKMPMQSRVMGTYGYSAPEYSRSGKLTTTADVYSFGVVLLELITGRRAIDTTKPVDEQNLVAWAQPIFREPKKFPDMADPLLKKQFPERGLNQAVAIAAMCLQDEPAARPLMSDVVTALSFLSMATEENSIPPTLPPSISSKLHCISSKLQFLEHSDTRKLKEQHNSVHNADTDSESEHDHNDEDRNSKEGSVSSSRSSSVHTPEKSALTIDHSRRSSDGSASSRKESSRSSKEGGASLSQKSSAKSLFSLGHASSKETSRDAHDKSDSLSQKSSNNSLFSSSHKYSKESQDASFSPSHEDSRKSPFSSSHKSSRKSLENDEYLSSSSSSDSVDESLSSSRERSSRKLLDKSNYASQKSGMKPQDENVSLGHNSSRKSTNGSVSVSDKSSLKSQDENDSLDHNSSRKLIDGSVSLSRKSSRKSKDGNVSLRRNSSRKSPEGNASLSRKSSRRSQEESVSLHHNSSKNSADASVSLSRKSSRKSQHGNVSLHHNSTKGSHDESNSSGSSRKSRRRSTKVNDSLSCSSSGGSQDGSEIDLDNAYSRPVTFTKAKTTVYF</sequence>
<dbReference type="Gene3D" id="1.10.510.10">
    <property type="entry name" value="Transferase(Phosphotransferase) domain 1"/>
    <property type="match status" value="1"/>
</dbReference>